<gene>
    <name evidence="8" type="ORF">AW171_hschr74306</name>
</gene>
<evidence type="ECO:0000256" key="1">
    <source>
        <dbReference type="ARBA" id="ARBA00004141"/>
    </source>
</evidence>
<dbReference type="STRING" id="45286.A0A0X8HVQ9"/>
<dbReference type="PANTHER" id="PTHR23502">
    <property type="entry name" value="MAJOR FACILITATOR SUPERFAMILY"/>
    <property type="match status" value="1"/>
</dbReference>
<comment type="subcellular location">
    <subcellularLocation>
        <location evidence="1">Membrane</location>
        <topology evidence="1">Multi-pass membrane protein</topology>
    </subcellularLocation>
</comment>
<name>A0A0X8HVQ9_9SACH</name>
<feature type="transmembrane region" description="Helical" evidence="6">
    <location>
        <begin position="491"/>
        <end position="513"/>
    </location>
</feature>
<feature type="transmembrane region" description="Helical" evidence="6">
    <location>
        <begin position="460"/>
        <end position="479"/>
    </location>
</feature>
<feature type="domain" description="Major facilitator superfamily (MFS) profile" evidence="7">
    <location>
        <begin position="88"/>
        <end position="579"/>
    </location>
</feature>
<keyword evidence="4 6" id="KW-0472">Membrane</keyword>
<dbReference type="OrthoDB" id="4500315at2759"/>
<accession>A0A0X8HVQ9</accession>
<evidence type="ECO:0000256" key="4">
    <source>
        <dbReference type="ARBA" id="ARBA00023136"/>
    </source>
</evidence>
<feature type="transmembrane region" description="Helical" evidence="6">
    <location>
        <begin position="525"/>
        <end position="545"/>
    </location>
</feature>
<feature type="transmembrane region" description="Helical" evidence="6">
    <location>
        <begin position="153"/>
        <end position="173"/>
    </location>
</feature>
<dbReference type="SUPFAM" id="SSF103473">
    <property type="entry name" value="MFS general substrate transporter"/>
    <property type="match status" value="1"/>
</dbReference>
<reference evidence="8 9" key="1">
    <citation type="submission" date="2016-01" db="EMBL/GenBank/DDBJ databases">
        <title>Genome sequence of the yeast Holleya sinecauda.</title>
        <authorList>
            <person name="Dietrich F.S."/>
        </authorList>
    </citation>
    <scope>NUCLEOTIDE SEQUENCE [LARGE SCALE GENOMIC DNA]</scope>
    <source>
        <strain evidence="8 9">ATCC 58844</strain>
    </source>
</reference>
<evidence type="ECO:0000256" key="5">
    <source>
        <dbReference type="SAM" id="MobiDB-lite"/>
    </source>
</evidence>
<dbReference type="GO" id="GO:0005886">
    <property type="term" value="C:plasma membrane"/>
    <property type="evidence" value="ECO:0007669"/>
    <property type="project" value="TreeGrafter"/>
</dbReference>
<feature type="transmembrane region" description="Helical" evidence="6">
    <location>
        <begin position="557"/>
        <end position="575"/>
    </location>
</feature>
<dbReference type="EMBL" id="CP014247">
    <property type="protein sequence ID" value="AMD22280.1"/>
    <property type="molecule type" value="Genomic_DNA"/>
</dbReference>
<dbReference type="GO" id="GO:0022857">
    <property type="term" value="F:transmembrane transporter activity"/>
    <property type="evidence" value="ECO:0007669"/>
    <property type="project" value="InterPro"/>
</dbReference>
<dbReference type="Pfam" id="PF07690">
    <property type="entry name" value="MFS_1"/>
    <property type="match status" value="1"/>
</dbReference>
<evidence type="ECO:0000259" key="7">
    <source>
        <dbReference type="PROSITE" id="PS50850"/>
    </source>
</evidence>
<feature type="transmembrane region" description="Helical" evidence="6">
    <location>
        <begin position="213"/>
        <end position="235"/>
    </location>
</feature>
<dbReference type="Gene3D" id="1.20.1250.20">
    <property type="entry name" value="MFS general substrate transporter like domains"/>
    <property type="match status" value="1"/>
</dbReference>
<evidence type="ECO:0000256" key="6">
    <source>
        <dbReference type="SAM" id="Phobius"/>
    </source>
</evidence>
<feature type="transmembrane region" description="Helical" evidence="6">
    <location>
        <begin position="241"/>
        <end position="262"/>
    </location>
</feature>
<dbReference type="GeneID" id="28725625"/>
<evidence type="ECO:0000256" key="3">
    <source>
        <dbReference type="ARBA" id="ARBA00022989"/>
    </source>
</evidence>
<feature type="transmembrane region" description="Helical" evidence="6">
    <location>
        <begin position="375"/>
        <end position="399"/>
    </location>
</feature>
<evidence type="ECO:0000256" key="2">
    <source>
        <dbReference type="ARBA" id="ARBA00022692"/>
    </source>
</evidence>
<keyword evidence="3 6" id="KW-1133">Transmembrane helix</keyword>
<keyword evidence="9" id="KW-1185">Reference proteome</keyword>
<protein>
    <submittedName>
        <fullName evidence="8">HGL060Cp</fullName>
    </submittedName>
</protein>
<organism evidence="8 9">
    <name type="scientific">Eremothecium sinecaudum</name>
    <dbReference type="NCBI Taxonomy" id="45286"/>
    <lineage>
        <taxon>Eukaryota</taxon>
        <taxon>Fungi</taxon>
        <taxon>Dikarya</taxon>
        <taxon>Ascomycota</taxon>
        <taxon>Saccharomycotina</taxon>
        <taxon>Saccharomycetes</taxon>
        <taxon>Saccharomycetales</taxon>
        <taxon>Saccharomycetaceae</taxon>
        <taxon>Eremothecium</taxon>
    </lineage>
</organism>
<proteinExistence type="predicted"/>
<dbReference type="Proteomes" id="UP000243052">
    <property type="component" value="Chromosome vii"/>
</dbReference>
<dbReference type="InterPro" id="IPR020846">
    <property type="entry name" value="MFS_dom"/>
</dbReference>
<dbReference type="InterPro" id="IPR011701">
    <property type="entry name" value="MFS"/>
</dbReference>
<dbReference type="PANTHER" id="PTHR23502:SF4">
    <property type="entry name" value="MAJOR FACILITATOR SUPERFAMILY (MFS) PROFILE DOMAIN-CONTAINING PROTEIN-RELATED"/>
    <property type="match status" value="1"/>
</dbReference>
<feature type="region of interest" description="Disordered" evidence="5">
    <location>
        <begin position="31"/>
        <end position="57"/>
    </location>
</feature>
<evidence type="ECO:0000313" key="9">
    <source>
        <dbReference type="Proteomes" id="UP000243052"/>
    </source>
</evidence>
<dbReference type="Gene3D" id="1.20.1720.10">
    <property type="entry name" value="Multidrug resistance protein D"/>
    <property type="match status" value="1"/>
</dbReference>
<sequence length="600" mass="65951">MAFRSLGIVQPLNNDGEPLGINVPGSFQMIKPEVDDNSASNEGTKLSVDDSEDESDLKRTKKGIILNPQPTDHDKDPLNWPVWRRDLALLCVGWHCFTGGGQTSMLAAGFSRLSTELNVPISSISYLVGPMMLALCVGSIVASPTAVLFGKRIVYLVGIIVFFVGSIVCATGNNFNQLLVGRIISGLGISTVESLPSATIAEIYFAHERAYRLGIYTLLLLGGKNLVPLLGSIIFEHLTTHWLFWILTIIVGVNLLLHVFFVPETFWDRTPIPSRRSLKETAIARRSLHLQASSSNIEYVNNSSGCSKPVETFSRVNGSATSSKTEETQDNAVSKFGKLAKYKSSIADSKFTSGLGLCHGRHSIDKWLMVMLRPFVLFSYPSILYASLLYAFAVVYLIMVSQVIDHGYKEAYGFSSLQVGMVYIAPFIGGCIGSLCAGTISDVIARVMARRNNGIYEPEFRLLTVLPAVVSTMAGLIGFGCSLQREDHWMVPTVFFGILGFGSSVGSTTAITFTVDSYKQYAQEALVTLNMFKNLIGFAFSFFNAKLNESSGHDKAFTYYALIELVIGLLVIPMYRWGKVSRAWTTEKSLLQFSYNTRTD</sequence>
<dbReference type="AlphaFoldDB" id="A0A0X8HVQ9"/>
<evidence type="ECO:0000313" key="8">
    <source>
        <dbReference type="EMBL" id="AMD22280.1"/>
    </source>
</evidence>
<dbReference type="PROSITE" id="PS50850">
    <property type="entry name" value="MFS"/>
    <property type="match status" value="1"/>
</dbReference>
<keyword evidence="2 6" id="KW-0812">Transmembrane</keyword>
<feature type="transmembrane region" description="Helical" evidence="6">
    <location>
        <begin position="123"/>
        <end position="141"/>
    </location>
</feature>
<dbReference type="InterPro" id="IPR036259">
    <property type="entry name" value="MFS_trans_sf"/>
</dbReference>
<feature type="transmembrane region" description="Helical" evidence="6">
    <location>
        <begin position="419"/>
        <end position="440"/>
    </location>
</feature>
<dbReference type="RefSeq" id="XP_017989276.1">
    <property type="nucleotide sequence ID" value="XM_018133561.1"/>
</dbReference>